<feature type="transmembrane region" description="Helical" evidence="8">
    <location>
        <begin position="415"/>
        <end position="437"/>
    </location>
</feature>
<comment type="caution">
    <text evidence="9">The sequence shown here is derived from an EMBL/GenBank/DDBJ whole genome shotgun (WGS) entry which is preliminary data.</text>
</comment>
<keyword evidence="4 8" id="KW-0812">Transmembrane</keyword>
<evidence type="ECO:0000313" key="9">
    <source>
        <dbReference type="EMBL" id="KAE9585671.1"/>
    </source>
</evidence>
<dbReference type="GO" id="GO:0015081">
    <property type="term" value="F:sodium ion transmembrane transporter activity"/>
    <property type="evidence" value="ECO:0007669"/>
    <property type="project" value="TreeGrafter"/>
</dbReference>
<evidence type="ECO:0000256" key="3">
    <source>
        <dbReference type="ARBA" id="ARBA00022448"/>
    </source>
</evidence>
<evidence type="ECO:0000256" key="6">
    <source>
        <dbReference type="ARBA" id="ARBA00023065"/>
    </source>
</evidence>
<reference evidence="10" key="1">
    <citation type="journal article" date="2020" name="Nat. Commun.">
        <title>Genome sequence of the cluster root forming white lupin.</title>
        <authorList>
            <person name="Hufnagel B."/>
            <person name="Marques A."/>
            <person name="Soriano A."/>
            <person name="Marques L."/>
            <person name="Divol F."/>
            <person name="Doumas P."/>
            <person name="Sallet E."/>
            <person name="Mancinotti D."/>
            <person name="Carrere S."/>
            <person name="Marande W."/>
            <person name="Arribat S."/>
            <person name="Keller J."/>
            <person name="Huneau C."/>
            <person name="Blein T."/>
            <person name="Aime D."/>
            <person name="Laguerre M."/>
            <person name="Taylor J."/>
            <person name="Schubert V."/>
            <person name="Nelson M."/>
            <person name="Geu-Flores F."/>
            <person name="Crespi M."/>
            <person name="Gallardo-Guerrero K."/>
            <person name="Delaux P.-M."/>
            <person name="Salse J."/>
            <person name="Berges H."/>
            <person name="Guyot R."/>
            <person name="Gouzy J."/>
            <person name="Peret B."/>
        </authorList>
    </citation>
    <scope>NUCLEOTIDE SEQUENCE [LARGE SCALE GENOMIC DNA]</scope>
    <source>
        <strain evidence="10">cv. Amiga</strain>
    </source>
</reference>
<comment type="similarity">
    <text evidence="2">Belongs to the TrkH potassium transport family. HKT (TC 2.A.38.3) subfamily.</text>
</comment>
<comment type="subcellular location">
    <subcellularLocation>
        <location evidence="1">Membrane</location>
        <topology evidence="1">Multi-pass membrane protein</topology>
    </subcellularLocation>
</comment>
<feature type="transmembrane region" description="Helical" evidence="8">
    <location>
        <begin position="323"/>
        <end position="341"/>
    </location>
</feature>
<keyword evidence="6" id="KW-0406">Ion transport</keyword>
<gene>
    <name evidence="9" type="ORF">Lalb_Chr24g0393761</name>
</gene>
<name>A0A6A4NA69_LUPAL</name>
<keyword evidence="3" id="KW-0813">Transport</keyword>
<keyword evidence="5 8" id="KW-1133">Transmembrane helix</keyword>
<accession>A0A6A4NA69</accession>
<protein>
    <submittedName>
        <fullName evidence="9">Putative cation transporter</fullName>
    </submittedName>
</protein>
<keyword evidence="7 8" id="KW-0472">Membrane</keyword>
<evidence type="ECO:0000256" key="1">
    <source>
        <dbReference type="ARBA" id="ARBA00004141"/>
    </source>
</evidence>
<dbReference type="EMBL" id="WOCE01000024">
    <property type="protein sequence ID" value="KAE9585671.1"/>
    <property type="molecule type" value="Genomic_DNA"/>
</dbReference>
<evidence type="ECO:0000256" key="2">
    <source>
        <dbReference type="ARBA" id="ARBA00010864"/>
    </source>
</evidence>
<dbReference type="OrthoDB" id="9999863at2759"/>
<dbReference type="InterPro" id="IPR051143">
    <property type="entry name" value="TrkH_K-transport"/>
</dbReference>
<evidence type="ECO:0000313" key="10">
    <source>
        <dbReference type="Proteomes" id="UP000447434"/>
    </source>
</evidence>
<feature type="transmembrane region" description="Helical" evidence="8">
    <location>
        <begin position="101"/>
        <end position="125"/>
    </location>
</feature>
<organism evidence="9 10">
    <name type="scientific">Lupinus albus</name>
    <name type="common">White lupine</name>
    <name type="synonym">Lupinus termis</name>
    <dbReference type="NCBI Taxonomy" id="3870"/>
    <lineage>
        <taxon>Eukaryota</taxon>
        <taxon>Viridiplantae</taxon>
        <taxon>Streptophyta</taxon>
        <taxon>Embryophyta</taxon>
        <taxon>Tracheophyta</taxon>
        <taxon>Spermatophyta</taxon>
        <taxon>Magnoliopsida</taxon>
        <taxon>eudicotyledons</taxon>
        <taxon>Gunneridae</taxon>
        <taxon>Pentapetalae</taxon>
        <taxon>rosids</taxon>
        <taxon>fabids</taxon>
        <taxon>Fabales</taxon>
        <taxon>Fabaceae</taxon>
        <taxon>Papilionoideae</taxon>
        <taxon>50 kb inversion clade</taxon>
        <taxon>genistoids sensu lato</taxon>
        <taxon>core genistoids</taxon>
        <taxon>Genisteae</taxon>
        <taxon>Lupinus</taxon>
    </lineage>
</organism>
<dbReference type="Pfam" id="PF02386">
    <property type="entry name" value="TrkH"/>
    <property type="match status" value="2"/>
</dbReference>
<feature type="transmembrane region" description="Helical" evidence="8">
    <location>
        <begin position="43"/>
        <end position="63"/>
    </location>
</feature>
<evidence type="ECO:0000256" key="8">
    <source>
        <dbReference type="SAM" id="Phobius"/>
    </source>
</evidence>
<feature type="transmembrane region" description="Helical" evidence="8">
    <location>
        <begin position="265"/>
        <end position="291"/>
    </location>
</feature>
<evidence type="ECO:0000256" key="4">
    <source>
        <dbReference type="ARBA" id="ARBA00022692"/>
    </source>
</evidence>
<dbReference type="Proteomes" id="UP000447434">
    <property type="component" value="Chromosome 24"/>
</dbReference>
<feature type="transmembrane region" description="Helical" evidence="8">
    <location>
        <begin position="75"/>
        <end position="95"/>
    </location>
</feature>
<feature type="transmembrane region" description="Helical" evidence="8">
    <location>
        <begin position="376"/>
        <end position="395"/>
    </location>
</feature>
<evidence type="ECO:0000256" key="7">
    <source>
        <dbReference type="ARBA" id="ARBA00023136"/>
    </source>
</evidence>
<feature type="transmembrane region" description="Helical" evidence="8">
    <location>
        <begin position="191"/>
        <end position="215"/>
    </location>
</feature>
<dbReference type="InterPro" id="IPR003445">
    <property type="entry name" value="Cat_transpt"/>
</dbReference>
<dbReference type="AlphaFoldDB" id="A0A6A4NA69"/>
<dbReference type="GO" id="GO:0005886">
    <property type="term" value="C:plasma membrane"/>
    <property type="evidence" value="ECO:0007669"/>
    <property type="project" value="TreeGrafter"/>
</dbReference>
<evidence type="ECO:0000256" key="5">
    <source>
        <dbReference type="ARBA" id="ARBA00022989"/>
    </source>
</evidence>
<dbReference type="PANTHER" id="PTHR31064:SF30">
    <property type="entry name" value="HIGH-AFFINITY POTASSIUM TRANSPORT PROTEIN-RELATED"/>
    <property type="match status" value="1"/>
</dbReference>
<feature type="transmembrane region" description="Helical" evidence="8">
    <location>
        <begin position="235"/>
        <end position="253"/>
    </location>
</feature>
<proteinExistence type="inferred from homology"/>
<dbReference type="PANTHER" id="PTHR31064">
    <property type="entry name" value="POTASSIUM TRANSPORT PROTEIN DDB_G0292412-RELATED"/>
    <property type="match status" value="1"/>
</dbReference>
<keyword evidence="10" id="KW-1185">Reference proteome</keyword>
<sequence length="522" mass="59442">MTNFPYFGKYPHHLPIFPLKKFFNFHGSLSQLILLFHYVKSPFLIELCYFIIISLLGYLGLKFSKPRTHVIHKDLDLFYTSVSASTVSSMAALEMEIFSNFQLILLTFLMLAGGEAYISMLELVIATQNFKRNKLTSTLAMEQKPIQVELGLVSIENNKHSHECDIDHVPNVMVGYFNDRDTRLKYNSLRYLLYVIIGYLVVVHLVGSSLVSLYISFIPSARQILKPKGIEIQTFSFFIIVSSFANCGFVPTNENMIVFKNNSGLLLLIIPHILLGNTLYVPCLRLVIWLMKKVTRRDEFSYLLNNSKEVGYDHLIPSSHHCWLLAVTVLGLNLIQFVMFCSMEWNSKNMEGLNMYQKVVASMFQVINARHSGESVFDLSSISSAILVLFIVMMYLPPNTTFLPAWDHGNETKRSLMDCLVFSQLSYLVIFIILICITESKSLIEDPLNFNVFNITIEVISAYGNVGFTTGYSCRRQVKADGMCKDSYIGFSGKWSSQGKFILIVVMFFGRLKKFNMNGGKA</sequence>